<keyword evidence="3" id="KW-1185">Reference proteome</keyword>
<organism evidence="2 3">
    <name type="scientific">Anas platyrhynchos</name>
    <name type="common">Mallard</name>
    <name type="synonym">Anas boschas</name>
    <dbReference type="NCBI Taxonomy" id="8839"/>
    <lineage>
        <taxon>Eukaryota</taxon>
        <taxon>Metazoa</taxon>
        <taxon>Chordata</taxon>
        <taxon>Craniata</taxon>
        <taxon>Vertebrata</taxon>
        <taxon>Euteleostomi</taxon>
        <taxon>Archelosauria</taxon>
        <taxon>Archosauria</taxon>
        <taxon>Dinosauria</taxon>
        <taxon>Saurischia</taxon>
        <taxon>Theropoda</taxon>
        <taxon>Coelurosauria</taxon>
        <taxon>Aves</taxon>
        <taxon>Neognathae</taxon>
        <taxon>Galloanserae</taxon>
        <taxon>Anseriformes</taxon>
        <taxon>Anatidae</taxon>
        <taxon>Anatinae</taxon>
        <taxon>Anas</taxon>
    </lineage>
</organism>
<accession>R0LIS9</accession>
<feature type="region of interest" description="Disordered" evidence="1">
    <location>
        <begin position="73"/>
        <end position="103"/>
    </location>
</feature>
<name>R0LIS9_ANAPL</name>
<evidence type="ECO:0000313" key="3">
    <source>
        <dbReference type="Proteomes" id="UP000296049"/>
    </source>
</evidence>
<dbReference type="EMBL" id="KB743073">
    <property type="protein sequence ID" value="EOB01570.1"/>
    <property type="molecule type" value="Genomic_DNA"/>
</dbReference>
<proteinExistence type="predicted"/>
<dbReference type="Proteomes" id="UP000296049">
    <property type="component" value="Unassembled WGS sequence"/>
</dbReference>
<evidence type="ECO:0000313" key="2">
    <source>
        <dbReference type="EMBL" id="EOB01570.1"/>
    </source>
</evidence>
<sequence>MSKAASICPLPVSYRFLTRDPELPLPTSSSVLLGGIRRGKAAVRGRPQACFASFTSHNLHLAFVSSGTQLLSSPQSLREQGELRAVPPTNTGSQGSAAHGDPL</sequence>
<gene>
    <name evidence="2" type="ORF">Anapl_05622</name>
</gene>
<reference evidence="3" key="1">
    <citation type="journal article" date="2013" name="Nat. Genet.">
        <title>The duck genome and transcriptome provide insight into an avian influenza virus reservoir species.</title>
        <authorList>
            <person name="Huang Y."/>
            <person name="Li Y."/>
            <person name="Burt D.W."/>
            <person name="Chen H."/>
            <person name="Zhang Y."/>
            <person name="Qian W."/>
            <person name="Kim H."/>
            <person name="Gan S."/>
            <person name="Zhao Y."/>
            <person name="Li J."/>
            <person name="Yi K."/>
            <person name="Feng H."/>
            <person name="Zhu P."/>
            <person name="Li B."/>
            <person name="Liu Q."/>
            <person name="Fairley S."/>
            <person name="Magor K.E."/>
            <person name="Du Z."/>
            <person name="Hu X."/>
            <person name="Goodman L."/>
            <person name="Tafer H."/>
            <person name="Vignal A."/>
            <person name="Lee T."/>
            <person name="Kim K.W."/>
            <person name="Sheng Z."/>
            <person name="An Y."/>
            <person name="Searle S."/>
            <person name="Herrero J."/>
            <person name="Groenen M.A."/>
            <person name="Crooijmans R.P."/>
            <person name="Faraut T."/>
            <person name="Cai Q."/>
            <person name="Webster R.G."/>
            <person name="Aldridge J.R."/>
            <person name="Warren W.C."/>
            <person name="Bartschat S."/>
            <person name="Kehr S."/>
            <person name="Marz M."/>
            <person name="Stadler P.F."/>
            <person name="Smith J."/>
            <person name="Kraus R.H."/>
            <person name="Zhao Y."/>
            <person name="Ren L."/>
            <person name="Fei J."/>
            <person name="Morisson M."/>
            <person name="Kaiser P."/>
            <person name="Griffin D.K."/>
            <person name="Rao M."/>
            <person name="Pitel F."/>
            <person name="Wang J."/>
            <person name="Li N."/>
        </authorList>
    </citation>
    <scope>NUCLEOTIDE SEQUENCE [LARGE SCALE GENOMIC DNA]</scope>
</reference>
<protein>
    <submittedName>
        <fullName evidence="2">Uncharacterized protein</fullName>
    </submittedName>
</protein>
<evidence type="ECO:0000256" key="1">
    <source>
        <dbReference type="SAM" id="MobiDB-lite"/>
    </source>
</evidence>
<dbReference type="AlphaFoldDB" id="R0LIS9"/>